<dbReference type="EMBL" id="KN714667">
    <property type="protein sequence ID" value="KUI53037.1"/>
    <property type="molecule type" value="Genomic_DNA"/>
</dbReference>
<organism evidence="1 2">
    <name type="scientific">Cytospora mali</name>
    <name type="common">Apple Valsa canker fungus</name>
    <name type="synonym">Valsa mali</name>
    <dbReference type="NCBI Taxonomy" id="578113"/>
    <lineage>
        <taxon>Eukaryota</taxon>
        <taxon>Fungi</taxon>
        <taxon>Dikarya</taxon>
        <taxon>Ascomycota</taxon>
        <taxon>Pezizomycotina</taxon>
        <taxon>Sordariomycetes</taxon>
        <taxon>Sordariomycetidae</taxon>
        <taxon>Diaporthales</taxon>
        <taxon>Cytosporaceae</taxon>
        <taxon>Cytospora</taxon>
    </lineage>
</organism>
<evidence type="ECO:0000313" key="2">
    <source>
        <dbReference type="Proteomes" id="UP000078576"/>
    </source>
</evidence>
<sequence>MTKTRAFTALVRLFGDVAHRGSHSSSLAVVLYDSNEIEFGEGGHAFGTTSGLDPPSLSWETGDYMIIGGSFF</sequence>
<evidence type="ECO:0000313" key="1">
    <source>
        <dbReference type="EMBL" id="KUI53037.1"/>
    </source>
</evidence>
<keyword evidence="2" id="KW-1185">Reference proteome</keyword>
<name>A0A194UN00_CYTMA</name>
<gene>
    <name evidence="1" type="ORF">VP1G_10531</name>
</gene>
<accession>A0A194UN00</accession>
<reference evidence="2" key="1">
    <citation type="submission" date="2014-12" db="EMBL/GenBank/DDBJ databases">
        <title>Genome Sequence of Valsa Canker Pathogens Uncovers a Specific Adaption of Colonization on Woody Bark.</title>
        <authorList>
            <person name="Yin Z."/>
            <person name="Liu H."/>
            <person name="Gao X."/>
            <person name="Li Z."/>
            <person name="Song N."/>
            <person name="Ke X."/>
            <person name="Dai Q."/>
            <person name="Wu Y."/>
            <person name="Sun Y."/>
            <person name="Xu J.-R."/>
            <person name="Kang Z.K."/>
            <person name="Wang L."/>
            <person name="Huang L."/>
        </authorList>
    </citation>
    <scope>NUCLEOTIDE SEQUENCE [LARGE SCALE GENOMIC DNA]</scope>
    <source>
        <strain evidence="2">SXYL134</strain>
    </source>
</reference>
<dbReference type="Proteomes" id="UP000078576">
    <property type="component" value="Unassembled WGS sequence"/>
</dbReference>
<dbReference type="AlphaFoldDB" id="A0A194UN00"/>
<proteinExistence type="predicted"/>
<protein>
    <submittedName>
        <fullName evidence="1">Uncharacterized protein</fullName>
    </submittedName>
</protein>